<evidence type="ECO:0000256" key="1">
    <source>
        <dbReference type="SAM" id="MobiDB-lite"/>
    </source>
</evidence>
<dbReference type="EMBL" id="JANBVN010000073">
    <property type="protein sequence ID" value="KAJ9150125.1"/>
    <property type="molecule type" value="Genomic_DNA"/>
</dbReference>
<keyword evidence="3" id="KW-1185">Reference proteome</keyword>
<accession>A0AA38S694</accession>
<sequence length="82" mass="8584">MSDHHNAFSNPTGNTPSGLVHDEKELKGQHRDQPVAPHDRLGTGNSKTAELGKLSGSSVPRDDNFAGLGKGNANPGDVAKRS</sequence>
<dbReference type="Proteomes" id="UP001174691">
    <property type="component" value="Unassembled WGS sequence"/>
</dbReference>
<organism evidence="2 3">
    <name type="scientific">Coniochaeta hoffmannii</name>
    <dbReference type="NCBI Taxonomy" id="91930"/>
    <lineage>
        <taxon>Eukaryota</taxon>
        <taxon>Fungi</taxon>
        <taxon>Dikarya</taxon>
        <taxon>Ascomycota</taxon>
        <taxon>Pezizomycotina</taxon>
        <taxon>Sordariomycetes</taxon>
        <taxon>Sordariomycetidae</taxon>
        <taxon>Coniochaetales</taxon>
        <taxon>Coniochaetaceae</taxon>
        <taxon>Coniochaeta</taxon>
    </lineage>
</organism>
<evidence type="ECO:0000313" key="2">
    <source>
        <dbReference type="EMBL" id="KAJ9150125.1"/>
    </source>
</evidence>
<reference evidence="2" key="1">
    <citation type="submission" date="2022-07" db="EMBL/GenBank/DDBJ databases">
        <title>Fungi with potential for degradation of polypropylene.</title>
        <authorList>
            <person name="Gostincar C."/>
        </authorList>
    </citation>
    <scope>NUCLEOTIDE SEQUENCE</scope>
    <source>
        <strain evidence="2">EXF-13287</strain>
    </source>
</reference>
<protein>
    <submittedName>
        <fullName evidence="2">Uncharacterized protein</fullName>
    </submittedName>
</protein>
<feature type="region of interest" description="Disordered" evidence="1">
    <location>
        <begin position="1"/>
        <end position="82"/>
    </location>
</feature>
<name>A0AA38S694_9PEZI</name>
<feature type="compositionally biased region" description="Polar residues" evidence="1">
    <location>
        <begin position="7"/>
        <end position="17"/>
    </location>
</feature>
<gene>
    <name evidence="2" type="ORF">NKR19_g5358</name>
</gene>
<proteinExistence type="predicted"/>
<evidence type="ECO:0000313" key="3">
    <source>
        <dbReference type="Proteomes" id="UP001174691"/>
    </source>
</evidence>
<comment type="caution">
    <text evidence="2">The sequence shown here is derived from an EMBL/GenBank/DDBJ whole genome shotgun (WGS) entry which is preliminary data.</text>
</comment>
<feature type="compositionally biased region" description="Basic and acidic residues" evidence="1">
    <location>
        <begin position="20"/>
        <end position="41"/>
    </location>
</feature>
<dbReference type="AlphaFoldDB" id="A0AA38S694"/>